<organism evidence="2 3">
    <name type="scientific">Meripilus lineatus</name>
    <dbReference type="NCBI Taxonomy" id="2056292"/>
    <lineage>
        <taxon>Eukaryota</taxon>
        <taxon>Fungi</taxon>
        <taxon>Dikarya</taxon>
        <taxon>Basidiomycota</taxon>
        <taxon>Agaricomycotina</taxon>
        <taxon>Agaricomycetes</taxon>
        <taxon>Polyporales</taxon>
        <taxon>Meripilaceae</taxon>
        <taxon>Meripilus</taxon>
    </lineage>
</organism>
<feature type="compositionally biased region" description="Acidic residues" evidence="1">
    <location>
        <begin position="299"/>
        <end position="316"/>
    </location>
</feature>
<evidence type="ECO:0000256" key="1">
    <source>
        <dbReference type="SAM" id="MobiDB-lite"/>
    </source>
</evidence>
<protein>
    <submittedName>
        <fullName evidence="2">Uncharacterized protein</fullName>
    </submittedName>
</protein>
<dbReference type="EMBL" id="JANAWD010001523">
    <property type="protein sequence ID" value="KAJ3473176.1"/>
    <property type="molecule type" value="Genomic_DNA"/>
</dbReference>
<feature type="compositionally biased region" description="Polar residues" evidence="1">
    <location>
        <begin position="61"/>
        <end position="88"/>
    </location>
</feature>
<feature type="compositionally biased region" description="Pro residues" evidence="1">
    <location>
        <begin position="249"/>
        <end position="270"/>
    </location>
</feature>
<gene>
    <name evidence="2" type="ORF">NLI96_g13101</name>
</gene>
<evidence type="ECO:0000313" key="3">
    <source>
        <dbReference type="Proteomes" id="UP001212997"/>
    </source>
</evidence>
<sequence>MPRATTNSKTKKPARATSTRTNKGKAAAAAPQDGTEAPPSQVRSNKKKATSDTPKDDNGAAPNQDTVPKATTGTSKQQPSTRKTSSGTRKAAPSEPEKNDEPRGKALTTPCTNQYTEGYSTSFAILSHCKSSAVGHEPASGDAESGLQDKPTTAKVPRPRPTRRQGTTPSNVEYEPITAARQREVFRGPQQAGNESRIEDEDEVQGMIAGDTTTQLDVVSTPPNRINTPVAHSPVVSPSDLRPAVEAPAPSPTVPAPPAIEAPPPAPAIPASPLVPASAPIAKPAPSQSKKGKERAVELFDDDDDLAGGDEDDYEIDGIQFDQDPDGDEDDDEDAGGEANDQADKDGGADENEDAGADEHEHGQTKPKGYQKGQLTDAQRKEIQALGDEFRAKIAALETKFNKSRSYLMRVAGFEIRPSRARNPYNDFQEWYAIVFSEENEGLGAVERKKKTRRAYLDLMHGLGENDHEEKDRRMEHIREDIERFRSEAKDSDEVKSFASTRVRGAIKQFTELAQSYCTLDDMVIGGFVVHLGTNRHTKRLSGWWGGSDLFKRAIEMYEPDLDELMDMMMTVFKSLKYSENGINIPIPQTKREKGDIEKVPRPGHDKTRDGMRFNIW</sequence>
<evidence type="ECO:0000313" key="2">
    <source>
        <dbReference type="EMBL" id="KAJ3473176.1"/>
    </source>
</evidence>
<accession>A0AAD5USK6</accession>
<feature type="region of interest" description="Disordered" evidence="1">
    <location>
        <begin position="217"/>
        <end position="376"/>
    </location>
</feature>
<dbReference type="AlphaFoldDB" id="A0AAD5USK6"/>
<feature type="compositionally biased region" description="Low complexity" evidence="1">
    <location>
        <begin position="271"/>
        <end position="289"/>
    </location>
</feature>
<feature type="region of interest" description="Disordered" evidence="1">
    <location>
        <begin position="132"/>
        <end position="204"/>
    </location>
</feature>
<feature type="compositionally biased region" description="Basic and acidic residues" evidence="1">
    <location>
        <begin position="49"/>
        <end position="58"/>
    </location>
</feature>
<keyword evidence="3" id="KW-1185">Reference proteome</keyword>
<dbReference type="Proteomes" id="UP001212997">
    <property type="component" value="Unassembled WGS sequence"/>
</dbReference>
<comment type="caution">
    <text evidence="2">The sequence shown here is derived from an EMBL/GenBank/DDBJ whole genome shotgun (WGS) entry which is preliminary data.</text>
</comment>
<feature type="compositionally biased region" description="Acidic residues" evidence="1">
    <location>
        <begin position="323"/>
        <end position="336"/>
    </location>
</feature>
<name>A0AAD5USK6_9APHY</name>
<feature type="region of interest" description="Disordered" evidence="1">
    <location>
        <begin position="1"/>
        <end position="115"/>
    </location>
</feature>
<proteinExistence type="predicted"/>
<feature type="compositionally biased region" description="Basic and acidic residues" evidence="1">
    <location>
        <begin position="95"/>
        <end position="104"/>
    </location>
</feature>
<reference evidence="2" key="1">
    <citation type="submission" date="2022-07" db="EMBL/GenBank/DDBJ databases">
        <title>Genome Sequence of Physisporinus lineatus.</title>
        <authorList>
            <person name="Buettner E."/>
        </authorList>
    </citation>
    <scope>NUCLEOTIDE SEQUENCE</scope>
    <source>
        <strain evidence="2">VT162</strain>
    </source>
</reference>
<feature type="compositionally biased region" description="Polar residues" evidence="1">
    <location>
        <begin position="217"/>
        <end position="227"/>
    </location>
</feature>